<feature type="region of interest" description="Disordered" evidence="1">
    <location>
        <begin position="1"/>
        <end position="21"/>
    </location>
</feature>
<accession>A0A9P6JL35</accession>
<evidence type="ECO:0000313" key="2">
    <source>
        <dbReference type="EMBL" id="KAF9524329.1"/>
    </source>
</evidence>
<protein>
    <recommendedName>
        <fullName evidence="4">F-box domain-containing protein</fullName>
    </recommendedName>
</protein>
<evidence type="ECO:0008006" key="4">
    <source>
        <dbReference type="Google" id="ProtNLM"/>
    </source>
</evidence>
<gene>
    <name evidence="2" type="ORF">CPB83DRAFT_861398</name>
</gene>
<dbReference type="Proteomes" id="UP000807306">
    <property type="component" value="Unassembled WGS sequence"/>
</dbReference>
<evidence type="ECO:0000313" key="3">
    <source>
        <dbReference type="Proteomes" id="UP000807306"/>
    </source>
</evidence>
<keyword evidence="3" id="KW-1185">Reference proteome</keyword>
<comment type="caution">
    <text evidence="2">The sequence shown here is derived from an EMBL/GenBank/DDBJ whole genome shotgun (WGS) entry which is preliminary data.</text>
</comment>
<dbReference type="OrthoDB" id="3005190at2759"/>
<evidence type="ECO:0000256" key="1">
    <source>
        <dbReference type="SAM" id="MobiDB-lite"/>
    </source>
</evidence>
<dbReference type="EMBL" id="MU157900">
    <property type="protein sequence ID" value="KAF9524329.1"/>
    <property type="molecule type" value="Genomic_DNA"/>
</dbReference>
<feature type="compositionally biased region" description="Polar residues" evidence="1">
    <location>
        <begin position="1"/>
        <end position="10"/>
    </location>
</feature>
<reference evidence="2" key="1">
    <citation type="submission" date="2020-11" db="EMBL/GenBank/DDBJ databases">
        <authorList>
            <consortium name="DOE Joint Genome Institute"/>
            <person name="Ahrendt S."/>
            <person name="Riley R."/>
            <person name="Andreopoulos W."/>
            <person name="Labutti K."/>
            <person name="Pangilinan J."/>
            <person name="Ruiz-Duenas F.J."/>
            <person name="Barrasa J.M."/>
            <person name="Sanchez-Garcia M."/>
            <person name="Camarero S."/>
            <person name="Miyauchi S."/>
            <person name="Serrano A."/>
            <person name="Linde D."/>
            <person name="Babiker R."/>
            <person name="Drula E."/>
            <person name="Ayuso-Fernandez I."/>
            <person name="Pacheco R."/>
            <person name="Padilla G."/>
            <person name="Ferreira P."/>
            <person name="Barriuso J."/>
            <person name="Kellner H."/>
            <person name="Castanera R."/>
            <person name="Alfaro M."/>
            <person name="Ramirez L."/>
            <person name="Pisabarro A.G."/>
            <person name="Kuo A."/>
            <person name="Tritt A."/>
            <person name="Lipzen A."/>
            <person name="He G."/>
            <person name="Yan M."/>
            <person name="Ng V."/>
            <person name="Cullen D."/>
            <person name="Martin F."/>
            <person name="Rosso M.-N."/>
            <person name="Henrissat B."/>
            <person name="Hibbett D."/>
            <person name="Martinez A.T."/>
            <person name="Grigoriev I.V."/>
        </authorList>
    </citation>
    <scope>NUCLEOTIDE SEQUENCE</scope>
    <source>
        <strain evidence="2">CBS 506.95</strain>
    </source>
</reference>
<dbReference type="AlphaFoldDB" id="A0A9P6JL35"/>
<proteinExistence type="predicted"/>
<sequence>MLSPFSQRLPATSAAPDDRQMSDAHLVHHDLSGLRSYLLCQKDTTTHQAPAKEPTKINKRPTQLDAESAQCSIFMVSMRRLPADVLSEIFVNVPNAPNSSQRNKEVLALCQISSWWRYVAFSTPHLWTALSICLPNQTASYEAVGPIKDFASEWFGRTGTILPLALRIQVNVPTEKDDSKERPDSCLKLVQSIIKPFVHRLKHLDLDSWFIYSLLIPFLSQSVPYNITTSLILRAGKEERYPIHQRESPDPPRIFPKLKRVKFERDLLATEPPFFPLPWGQLTHVTVNYLPSQYWIDLLSMCPNLEFGDFNFPGDVYDHVGVEQDIITPIPLHNLKELVCTFMESFDPYVFYRLDMPGLTTLRLGASAEDDQGVWMWRREPSDVFHAISSVRRMALIKEWPLCTYMFTMLLTHAPQLKELELQLDSELHPLLEVLQADPFQKKHLVPYLQFVTIDVVNFYEYSPTIGVHTFPIDFVASFLQSRRNGEEVQRKLERFVLYFPDRKDPASKAERRKIFSKLRDLKEPKFDVSLLLRHRGNHKGWRGRLQDFHSSKEAM</sequence>
<name>A0A9P6JL35_9AGAR</name>
<organism evidence="2 3">
    <name type="scientific">Crepidotus variabilis</name>
    <dbReference type="NCBI Taxonomy" id="179855"/>
    <lineage>
        <taxon>Eukaryota</taxon>
        <taxon>Fungi</taxon>
        <taxon>Dikarya</taxon>
        <taxon>Basidiomycota</taxon>
        <taxon>Agaricomycotina</taxon>
        <taxon>Agaricomycetes</taxon>
        <taxon>Agaricomycetidae</taxon>
        <taxon>Agaricales</taxon>
        <taxon>Agaricineae</taxon>
        <taxon>Crepidotaceae</taxon>
        <taxon>Crepidotus</taxon>
    </lineage>
</organism>